<name>A0AAV3U5I3_9ALTE</name>
<dbReference type="InterPro" id="IPR012312">
    <property type="entry name" value="Hemerythrin-like"/>
</dbReference>
<comment type="caution">
    <text evidence="2">The sequence shown here is derived from an EMBL/GenBank/DDBJ whole genome shotgun (WGS) entry which is preliminary data.</text>
</comment>
<proteinExistence type="predicted"/>
<keyword evidence="3" id="KW-1185">Reference proteome</keyword>
<dbReference type="Proteomes" id="UP001409585">
    <property type="component" value="Unassembled WGS sequence"/>
</dbReference>
<organism evidence="2 3">
    <name type="scientific">Halioxenophilus aromaticivorans</name>
    <dbReference type="NCBI Taxonomy" id="1306992"/>
    <lineage>
        <taxon>Bacteria</taxon>
        <taxon>Pseudomonadati</taxon>
        <taxon>Pseudomonadota</taxon>
        <taxon>Gammaproteobacteria</taxon>
        <taxon>Alteromonadales</taxon>
        <taxon>Alteromonadaceae</taxon>
        <taxon>Halioxenophilus</taxon>
    </lineage>
</organism>
<evidence type="ECO:0000313" key="2">
    <source>
        <dbReference type="EMBL" id="GAA4947161.1"/>
    </source>
</evidence>
<sequence>MNIFEALRKDHDKQRALLDRLSHTSGASDERVSLYAELKEELQHHAVAEERHFYSPLIDVDMTIELSRHGIAEHHEIDELLEEIDDADMSTSAWMAAFKKLKHKVEHHLEEEEQEFFPVAGRALSEEQKQSLAEEYAAEMHEQAA</sequence>
<dbReference type="EMBL" id="BAABLX010000026">
    <property type="protein sequence ID" value="GAA4947161.1"/>
    <property type="molecule type" value="Genomic_DNA"/>
</dbReference>
<dbReference type="Gene3D" id="1.20.120.520">
    <property type="entry name" value="nmb1532 protein domain like"/>
    <property type="match status" value="1"/>
</dbReference>
<protein>
    <submittedName>
        <fullName evidence="2">Hemerythrin domain-containing protein</fullName>
    </submittedName>
</protein>
<evidence type="ECO:0000313" key="3">
    <source>
        <dbReference type="Proteomes" id="UP001409585"/>
    </source>
</evidence>
<dbReference type="Pfam" id="PF01814">
    <property type="entry name" value="Hemerythrin"/>
    <property type="match status" value="1"/>
</dbReference>
<evidence type="ECO:0000259" key="1">
    <source>
        <dbReference type="Pfam" id="PF01814"/>
    </source>
</evidence>
<gene>
    <name evidence="2" type="ORF">GCM10025791_28320</name>
</gene>
<reference evidence="3" key="1">
    <citation type="journal article" date="2019" name="Int. J. Syst. Evol. Microbiol.">
        <title>The Global Catalogue of Microorganisms (GCM) 10K type strain sequencing project: providing services to taxonomists for standard genome sequencing and annotation.</title>
        <authorList>
            <consortium name="The Broad Institute Genomics Platform"/>
            <consortium name="The Broad Institute Genome Sequencing Center for Infectious Disease"/>
            <person name="Wu L."/>
            <person name="Ma J."/>
        </authorList>
    </citation>
    <scope>NUCLEOTIDE SEQUENCE [LARGE SCALE GENOMIC DNA]</scope>
    <source>
        <strain evidence="3">JCM 19134</strain>
    </source>
</reference>
<dbReference type="PANTHER" id="PTHR35585:SF1">
    <property type="entry name" value="HHE DOMAIN PROTEIN (AFU_ORTHOLOGUE AFUA_4G00730)"/>
    <property type="match status" value="1"/>
</dbReference>
<dbReference type="RefSeq" id="WP_345423439.1">
    <property type="nucleotide sequence ID" value="NZ_AP031496.1"/>
</dbReference>
<dbReference type="PANTHER" id="PTHR35585">
    <property type="entry name" value="HHE DOMAIN PROTEIN (AFU_ORTHOLOGUE AFUA_4G00730)"/>
    <property type="match status" value="1"/>
</dbReference>
<dbReference type="AlphaFoldDB" id="A0AAV3U5I3"/>
<feature type="domain" description="Hemerythrin-like" evidence="1">
    <location>
        <begin position="3"/>
        <end position="119"/>
    </location>
</feature>
<accession>A0AAV3U5I3</accession>